<organism evidence="1 2">
    <name type="scientific">Anisakis simplex</name>
    <name type="common">Herring worm</name>
    <dbReference type="NCBI Taxonomy" id="6269"/>
    <lineage>
        <taxon>Eukaryota</taxon>
        <taxon>Metazoa</taxon>
        <taxon>Ecdysozoa</taxon>
        <taxon>Nematoda</taxon>
        <taxon>Chromadorea</taxon>
        <taxon>Rhabditida</taxon>
        <taxon>Spirurina</taxon>
        <taxon>Ascaridomorpha</taxon>
        <taxon>Ascaridoidea</taxon>
        <taxon>Anisakidae</taxon>
        <taxon>Anisakis</taxon>
        <taxon>Anisakis simplex complex</taxon>
    </lineage>
</organism>
<name>A0A3P6Q7E7_ANISI</name>
<dbReference type="OrthoDB" id="10036828at2759"/>
<dbReference type="EMBL" id="UYRR01013430">
    <property type="protein sequence ID" value="VDK26788.1"/>
    <property type="molecule type" value="Genomic_DNA"/>
</dbReference>
<keyword evidence="2" id="KW-1185">Reference proteome</keyword>
<reference evidence="1 2" key="1">
    <citation type="submission" date="2018-11" db="EMBL/GenBank/DDBJ databases">
        <authorList>
            <consortium name="Pathogen Informatics"/>
        </authorList>
    </citation>
    <scope>NUCLEOTIDE SEQUENCE [LARGE SCALE GENOMIC DNA]</scope>
</reference>
<evidence type="ECO:0000313" key="2">
    <source>
        <dbReference type="Proteomes" id="UP000267096"/>
    </source>
</evidence>
<accession>A0A3P6Q7E7</accession>
<dbReference type="AlphaFoldDB" id="A0A3P6Q7E7"/>
<gene>
    <name evidence="1" type="ORF">ASIM_LOCUS6279</name>
</gene>
<evidence type="ECO:0000313" key="1">
    <source>
        <dbReference type="EMBL" id="VDK26788.1"/>
    </source>
</evidence>
<dbReference type="Proteomes" id="UP000267096">
    <property type="component" value="Unassembled WGS sequence"/>
</dbReference>
<protein>
    <submittedName>
        <fullName evidence="1">Uncharacterized protein</fullName>
    </submittedName>
</protein>
<proteinExistence type="predicted"/>
<sequence>MEWCHILSYSLMDDGATFAIEYSRTNKKPKLVKFSSTFAVYMKESFERVHQERARCSLPVPCLQAVASG</sequence>